<reference evidence="3" key="1">
    <citation type="submission" date="2016-10" db="EMBL/GenBank/DDBJ databases">
        <authorList>
            <person name="Varghese N."/>
            <person name="Submissions S."/>
        </authorList>
    </citation>
    <scope>NUCLEOTIDE SEQUENCE [LARGE SCALE GENOMIC DNA]</scope>
    <source>
        <strain evidence="3">DSM 23439</strain>
    </source>
</reference>
<dbReference type="GO" id="GO:0032787">
    <property type="term" value="P:monocarboxylic acid metabolic process"/>
    <property type="evidence" value="ECO:0007669"/>
    <property type="project" value="UniProtKB-ARBA"/>
</dbReference>
<dbReference type="InterPro" id="IPR036291">
    <property type="entry name" value="NAD(P)-bd_dom_sf"/>
</dbReference>
<dbReference type="InterPro" id="IPR050259">
    <property type="entry name" value="SDR"/>
</dbReference>
<name>A0A1I1G2M8_9GAMM</name>
<evidence type="ECO:0000313" key="2">
    <source>
        <dbReference type="EMBL" id="SFC04068.1"/>
    </source>
</evidence>
<comment type="similarity">
    <text evidence="1">Belongs to the short-chain dehydrogenases/reductases (SDR) family.</text>
</comment>
<dbReference type="EMBL" id="FOLY01000001">
    <property type="protein sequence ID" value="SFC04068.1"/>
    <property type="molecule type" value="Genomic_DNA"/>
</dbReference>
<dbReference type="AlphaFoldDB" id="A0A1I1G2M8"/>
<protein>
    <submittedName>
        <fullName evidence="2">NAD(P)-dependent dehydrogenase, short-chain alcohol dehydrogenase family</fullName>
    </submittedName>
</protein>
<dbReference type="FunFam" id="3.40.50.720:FF:000084">
    <property type="entry name" value="Short-chain dehydrogenase reductase"/>
    <property type="match status" value="1"/>
</dbReference>
<evidence type="ECO:0000256" key="1">
    <source>
        <dbReference type="ARBA" id="ARBA00006484"/>
    </source>
</evidence>
<dbReference type="Gene3D" id="3.40.50.720">
    <property type="entry name" value="NAD(P)-binding Rossmann-like Domain"/>
    <property type="match status" value="1"/>
</dbReference>
<sequence>MDLGITNRVAIITGAKGGLGLAAARELANEGARLVLSDMDIEQLEKDARALDTEVICHKADITKQEDVDALARAALEHFGTIDIVVHTAGITGAKGHPLEMKDEDYADTWQINFMSAVRMARATFPAMRDKGWGRFVCITSENAVQPYWDEAVYNVSKAALATFVKNLAYGEAEHGILCNTVSPAFIESPMTDGMMEKRSTENSCSFDEAVESFLEEERPGIKLKRRGQPEEVAAAIALVVSERASFISGANIRVDGGAVMSVQN</sequence>
<dbReference type="PANTHER" id="PTHR42879:SF6">
    <property type="entry name" value="NADPH-DEPENDENT REDUCTASE BACG"/>
    <property type="match status" value="1"/>
</dbReference>
<keyword evidence="3" id="KW-1185">Reference proteome</keyword>
<organism evidence="2 3">
    <name type="scientific">Kushneria avicenniae</name>
    <dbReference type="NCBI Taxonomy" id="402385"/>
    <lineage>
        <taxon>Bacteria</taxon>
        <taxon>Pseudomonadati</taxon>
        <taxon>Pseudomonadota</taxon>
        <taxon>Gammaproteobacteria</taxon>
        <taxon>Oceanospirillales</taxon>
        <taxon>Halomonadaceae</taxon>
        <taxon>Kushneria</taxon>
    </lineage>
</organism>
<gene>
    <name evidence="2" type="ORF">SAMN05421848_0319</name>
</gene>
<dbReference type="PANTHER" id="PTHR42879">
    <property type="entry name" value="3-OXOACYL-(ACYL-CARRIER-PROTEIN) REDUCTASE"/>
    <property type="match status" value="1"/>
</dbReference>
<dbReference type="Pfam" id="PF13561">
    <property type="entry name" value="adh_short_C2"/>
    <property type="match status" value="1"/>
</dbReference>
<dbReference type="PROSITE" id="PS00061">
    <property type="entry name" value="ADH_SHORT"/>
    <property type="match status" value="1"/>
</dbReference>
<proteinExistence type="inferred from homology"/>
<dbReference type="SUPFAM" id="SSF51735">
    <property type="entry name" value="NAD(P)-binding Rossmann-fold domains"/>
    <property type="match status" value="1"/>
</dbReference>
<accession>A0A1I1G2M8</accession>
<dbReference type="InterPro" id="IPR020904">
    <property type="entry name" value="Sc_DH/Rdtase_CS"/>
</dbReference>
<dbReference type="OrthoDB" id="9793325at2"/>
<dbReference type="InterPro" id="IPR002347">
    <property type="entry name" value="SDR_fam"/>
</dbReference>
<dbReference type="RefSeq" id="WP_090130759.1">
    <property type="nucleotide sequence ID" value="NZ_FOLY01000001.1"/>
</dbReference>
<evidence type="ECO:0000313" key="3">
    <source>
        <dbReference type="Proteomes" id="UP000199046"/>
    </source>
</evidence>
<dbReference type="Proteomes" id="UP000199046">
    <property type="component" value="Unassembled WGS sequence"/>
</dbReference>
<dbReference type="PRINTS" id="PR00081">
    <property type="entry name" value="GDHRDH"/>
</dbReference>
<dbReference type="STRING" id="402385.SAMN05421848_0319"/>